<keyword evidence="4" id="KW-1185">Reference proteome</keyword>
<accession>A0A934LY58</accession>
<dbReference type="EMBL" id="JAEIJD010000003">
    <property type="protein sequence ID" value="MBI6629397.1"/>
    <property type="molecule type" value="Genomic_DNA"/>
</dbReference>
<gene>
    <name evidence="3" type="ORF">JAO82_05820</name>
</gene>
<dbReference type="SUPFAM" id="SSF53955">
    <property type="entry name" value="Lysozyme-like"/>
    <property type="match status" value="1"/>
</dbReference>
<name>A0A934LY58_9RHOB</name>
<dbReference type="Pfam" id="PF01464">
    <property type="entry name" value="SLT"/>
    <property type="match status" value="1"/>
</dbReference>
<reference evidence="3" key="1">
    <citation type="submission" date="2020-12" db="EMBL/GenBank/DDBJ databases">
        <title>Pontibaca salina gen. nov., sp. nov., isolated from marine sediment.</title>
        <authorList>
            <person name="Bo J."/>
            <person name="Wang S."/>
            <person name="Song X."/>
            <person name="Du Z."/>
        </authorList>
    </citation>
    <scope>NUCLEOTIDE SEQUENCE</scope>
    <source>
        <strain evidence="3">S1109L</strain>
    </source>
</reference>
<organism evidence="3 4">
    <name type="scientific">Pontibaca salina</name>
    <dbReference type="NCBI Taxonomy" id="2795731"/>
    <lineage>
        <taxon>Bacteria</taxon>
        <taxon>Pseudomonadati</taxon>
        <taxon>Pseudomonadota</taxon>
        <taxon>Alphaproteobacteria</taxon>
        <taxon>Rhodobacterales</taxon>
        <taxon>Roseobacteraceae</taxon>
        <taxon>Pontibaca</taxon>
    </lineage>
</organism>
<comment type="similarity">
    <text evidence="1">Belongs to the virb1 family.</text>
</comment>
<proteinExistence type="inferred from homology"/>
<sequence>MTAALCDRAASTAAREHGIPLNVLQAISRVETGRLQQGVLQPWPWAVNMEGEGRWFENADAARAYVFKHFKAGARSFDVGCFQINYLWHGDAFRSIDAMFDPLLNARYAAKFLKELYQEFDDWPAAAGAYHSRTPRYARSYTARFSTVRDALALRHDQHDPPSNMLVSDIVNPPFIGRGSGAMGSLVPIGPNPLTEAPVRPAFVALN</sequence>
<evidence type="ECO:0000313" key="4">
    <source>
        <dbReference type="Proteomes" id="UP000613255"/>
    </source>
</evidence>
<evidence type="ECO:0000313" key="3">
    <source>
        <dbReference type="EMBL" id="MBI6629397.1"/>
    </source>
</evidence>
<dbReference type="Gene3D" id="1.10.530.10">
    <property type="match status" value="1"/>
</dbReference>
<evidence type="ECO:0000256" key="1">
    <source>
        <dbReference type="ARBA" id="ARBA00009387"/>
    </source>
</evidence>
<evidence type="ECO:0000259" key="2">
    <source>
        <dbReference type="Pfam" id="PF01464"/>
    </source>
</evidence>
<protein>
    <submittedName>
        <fullName evidence="3">Transglycosylase SLT domain-containing protein</fullName>
    </submittedName>
</protein>
<dbReference type="AlphaFoldDB" id="A0A934LY58"/>
<dbReference type="InterPro" id="IPR008258">
    <property type="entry name" value="Transglycosylase_SLT_dom_1"/>
</dbReference>
<dbReference type="Proteomes" id="UP000613255">
    <property type="component" value="Unassembled WGS sequence"/>
</dbReference>
<feature type="domain" description="Transglycosylase SLT" evidence="2">
    <location>
        <begin position="75"/>
        <end position="132"/>
    </location>
</feature>
<comment type="caution">
    <text evidence="3">The sequence shown here is derived from an EMBL/GenBank/DDBJ whole genome shotgun (WGS) entry which is preliminary data.</text>
</comment>
<dbReference type="InterPro" id="IPR023346">
    <property type="entry name" value="Lysozyme-like_dom_sf"/>
</dbReference>
<dbReference type="RefSeq" id="WP_198685418.1">
    <property type="nucleotide sequence ID" value="NZ_JAEIJD010000003.1"/>
</dbReference>